<protein>
    <submittedName>
        <fullName evidence="1">Uncharacterized protein</fullName>
    </submittedName>
</protein>
<name>A0A2D3WEA0_9BACT</name>
<accession>A0A2D3WEA0</accession>
<dbReference type="Proteomes" id="UP000228859">
    <property type="component" value="Unassembled WGS sequence"/>
</dbReference>
<dbReference type="RefSeq" id="WP_294894461.1">
    <property type="nucleotide sequence ID" value="NZ_DLUI01000164.1"/>
</dbReference>
<gene>
    <name evidence="1" type="ORF">CFH83_11310</name>
</gene>
<evidence type="ECO:0000313" key="1">
    <source>
        <dbReference type="EMBL" id="DAB37410.1"/>
    </source>
</evidence>
<sequence>MQSERKKIIRFALDYNIEDINTYAGYKGDLVVKIVSKDIDAIAEIQRYANGLDILDVVVKHNPHLMIYELFCVTEDKAAYHLKNEKFDHKEHSKHDVWDKGLPED</sequence>
<organism evidence="1 2">
    <name type="scientific">Sulfuricurvum kujiense</name>
    <dbReference type="NCBI Taxonomy" id="148813"/>
    <lineage>
        <taxon>Bacteria</taxon>
        <taxon>Pseudomonadati</taxon>
        <taxon>Campylobacterota</taxon>
        <taxon>Epsilonproteobacteria</taxon>
        <taxon>Campylobacterales</taxon>
        <taxon>Sulfurimonadaceae</taxon>
        <taxon>Sulfuricurvum</taxon>
    </lineage>
</organism>
<evidence type="ECO:0000313" key="2">
    <source>
        <dbReference type="Proteomes" id="UP000228859"/>
    </source>
</evidence>
<comment type="caution">
    <text evidence="1">The sequence shown here is derived from an EMBL/GenBank/DDBJ whole genome shotgun (WGS) entry which is preliminary data.</text>
</comment>
<dbReference type="AlphaFoldDB" id="A0A2D3WEA0"/>
<proteinExistence type="predicted"/>
<reference evidence="1 2" key="1">
    <citation type="journal article" date="2017" name="Front. Microbiol.">
        <title>Comparative Genomic Analysis of the Class Epsilonproteobacteria and Proposed Reclassification to Epsilonbacteraeota (phyl. nov.).</title>
        <authorList>
            <person name="Waite D.W."/>
            <person name="Vanwonterghem I."/>
            <person name="Rinke C."/>
            <person name="Parks D.H."/>
            <person name="Zhang Y."/>
            <person name="Takai K."/>
            <person name="Sievert S.M."/>
            <person name="Simon J."/>
            <person name="Campbell B.J."/>
            <person name="Hanson T.E."/>
            <person name="Woyke T."/>
            <person name="Klotz M.G."/>
            <person name="Hugenholtz P."/>
        </authorList>
    </citation>
    <scope>NUCLEOTIDE SEQUENCE [LARGE SCALE GENOMIC DNA]</scope>
    <source>
        <strain evidence="1">UBA12443</strain>
    </source>
</reference>
<dbReference type="EMBL" id="DLUI01000164">
    <property type="protein sequence ID" value="DAB37410.1"/>
    <property type="molecule type" value="Genomic_DNA"/>
</dbReference>